<keyword evidence="4 5" id="KW-0472">Membrane</keyword>
<dbReference type="PANTHER" id="PTHR30371:SF0">
    <property type="entry name" value="SEC-INDEPENDENT PROTEIN TRANSLOCASE PROTEIN TATC, CHLOROPLASTIC-RELATED"/>
    <property type="match status" value="1"/>
</dbReference>
<dbReference type="HAMAP" id="MF_00902">
    <property type="entry name" value="TatC"/>
    <property type="match status" value="1"/>
</dbReference>
<keyword evidence="5" id="KW-0811">Translocation</keyword>
<evidence type="ECO:0000256" key="4">
    <source>
        <dbReference type="ARBA" id="ARBA00023136"/>
    </source>
</evidence>
<dbReference type="RefSeq" id="WP_045488170.1">
    <property type="nucleotide sequence ID" value="NZ_LTAO01000010.1"/>
</dbReference>
<feature type="transmembrane region" description="Helical" evidence="5">
    <location>
        <begin position="192"/>
        <end position="209"/>
    </location>
</feature>
<keyword evidence="7" id="KW-1185">Reference proteome</keyword>
<protein>
    <recommendedName>
        <fullName evidence="5">Sec-independent protein translocase protein TatC</fullName>
    </recommendedName>
</protein>
<dbReference type="PRINTS" id="PR01840">
    <property type="entry name" value="TATCFAMILY"/>
</dbReference>
<comment type="function">
    <text evidence="5">Part of the twin-arginine translocation (Tat) system that transports large folded proteins containing a characteristic twin-arginine motif in their signal peptide across membranes.</text>
</comment>
<evidence type="ECO:0000256" key="2">
    <source>
        <dbReference type="ARBA" id="ARBA00022692"/>
    </source>
</evidence>
<dbReference type="GO" id="GO:0009977">
    <property type="term" value="F:proton motive force dependent protein transmembrane transporter activity"/>
    <property type="evidence" value="ECO:0007669"/>
    <property type="project" value="TreeGrafter"/>
</dbReference>
<dbReference type="GO" id="GO:0043953">
    <property type="term" value="P:protein transport by the Tat complex"/>
    <property type="evidence" value="ECO:0007669"/>
    <property type="project" value="UniProtKB-UniRule"/>
</dbReference>
<proteinExistence type="inferred from homology"/>
<dbReference type="InterPro" id="IPR019820">
    <property type="entry name" value="Sec-indep_translocase_CS"/>
</dbReference>
<organism evidence="6 7">
    <name type="scientific">Alkalihalobacillus trypoxylicola</name>
    <dbReference type="NCBI Taxonomy" id="519424"/>
    <lineage>
        <taxon>Bacteria</taxon>
        <taxon>Bacillati</taxon>
        <taxon>Bacillota</taxon>
        <taxon>Bacilli</taxon>
        <taxon>Bacillales</taxon>
        <taxon>Bacillaceae</taxon>
        <taxon>Alkalihalobacillus</taxon>
    </lineage>
</organism>
<keyword evidence="3 5" id="KW-1133">Transmembrane helix</keyword>
<dbReference type="Proteomes" id="UP000075806">
    <property type="component" value="Unassembled WGS sequence"/>
</dbReference>
<feature type="transmembrane region" description="Helical" evidence="5">
    <location>
        <begin position="103"/>
        <end position="134"/>
    </location>
</feature>
<dbReference type="NCBIfam" id="TIGR00945">
    <property type="entry name" value="tatC"/>
    <property type="match status" value="1"/>
</dbReference>
<comment type="subcellular location">
    <subcellularLocation>
        <location evidence="5">Cell membrane</location>
        <topology evidence="5">Multi-pass membrane protein</topology>
    </subcellularLocation>
    <subcellularLocation>
        <location evidence="1">Membrane</location>
        <topology evidence="1">Multi-pass membrane protein</topology>
    </subcellularLocation>
</comment>
<dbReference type="OrthoDB" id="9777044at2"/>
<dbReference type="GO" id="GO:0033281">
    <property type="term" value="C:TAT protein transport complex"/>
    <property type="evidence" value="ECO:0007669"/>
    <property type="project" value="UniProtKB-UniRule"/>
</dbReference>
<accession>A0A162EIR7</accession>
<dbReference type="GO" id="GO:0065002">
    <property type="term" value="P:intracellular protein transmembrane transport"/>
    <property type="evidence" value="ECO:0007669"/>
    <property type="project" value="TreeGrafter"/>
</dbReference>
<name>A0A162EIR7_9BACI</name>
<dbReference type="InterPro" id="IPR002033">
    <property type="entry name" value="TatC"/>
</dbReference>
<reference evidence="6" key="1">
    <citation type="submission" date="2016-02" db="EMBL/GenBank/DDBJ databases">
        <title>Genome sequence of Bacillus trypoxylicola KCTC 13244(T).</title>
        <authorList>
            <person name="Jeong H."/>
            <person name="Park S.-H."/>
            <person name="Choi S.-K."/>
        </authorList>
    </citation>
    <scope>NUCLEOTIDE SEQUENCE [LARGE SCALE GENOMIC DNA]</scope>
    <source>
        <strain evidence="6">KCTC 13244</strain>
    </source>
</reference>
<sequence length="258" mass="29547">MDNKEMSVMDHIVEMRKRIIILFVSFAVAFIAGFFLATPLITYLQAAPMAQDLPMNAFKMTDPFRVFMNFATVIALVIIFPVILFQIWSFVSPGLHENERKATLGYIPFAFILFIGGVAFAYYILFPFIIQFMGNLSARLGITEQYGINEYFQFLFQITIPMGLLFQLPVVVSFLTRLGILTPSFLSKVRKYAYFVLLIIAGFITPPDLVSHLMVTVPLLLLYEFSITLSRITHRKVLKAEKEREEALKRAEENNESL</sequence>
<dbReference type="EMBL" id="LTAO01000010">
    <property type="protein sequence ID" value="KYG33006.1"/>
    <property type="molecule type" value="Genomic_DNA"/>
</dbReference>
<dbReference type="Pfam" id="PF00902">
    <property type="entry name" value="TatC"/>
    <property type="match status" value="1"/>
</dbReference>
<dbReference type="PROSITE" id="PS01218">
    <property type="entry name" value="TATC"/>
    <property type="match status" value="1"/>
</dbReference>
<comment type="caution">
    <text evidence="5">Lacks conserved residue(s) required for the propagation of feature annotation.</text>
</comment>
<feature type="transmembrane region" description="Helical" evidence="5">
    <location>
        <begin position="154"/>
        <end position="180"/>
    </location>
</feature>
<evidence type="ECO:0000256" key="3">
    <source>
        <dbReference type="ARBA" id="ARBA00022989"/>
    </source>
</evidence>
<feature type="transmembrane region" description="Helical" evidence="5">
    <location>
        <begin position="20"/>
        <end position="46"/>
    </location>
</feature>
<comment type="caution">
    <text evidence="6">The sequence shown here is derived from an EMBL/GenBank/DDBJ whole genome shotgun (WGS) entry which is preliminary data.</text>
</comment>
<dbReference type="AlphaFoldDB" id="A0A162EIR7"/>
<evidence type="ECO:0000313" key="7">
    <source>
        <dbReference type="Proteomes" id="UP000075806"/>
    </source>
</evidence>
<dbReference type="PANTHER" id="PTHR30371">
    <property type="entry name" value="SEC-INDEPENDENT PROTEIN TRANSLOCASE PROTEIN TATC"/>
    <property type="match status" value="1"/>
</dbReference>
<gene>
    <name evidence="5" type="primary">tatC</name>
    <name evidence="6" type="ORF">AZF04_17760</name>
</gene>
<dbReference type="STRING" id="519424.AZF04_17760"/>
<evidence type="ECO:0000256" key="1">
    <source>
        <dbReference type="ARBA" id="ARBA00004141"/>
    </source>
</evidence>
<comment type="similarity">
    <text evidence="5">Belongs to the TatC family.</text>
</comment>
<comment type="subunit">
    <text evidence="5">Forms a complex with TatA.</text>
</comment>
<evidence type="ECO:0000313" key="6">
    <source>
        <dbReference type="EMBL" id="KYG33006.1"/>
    </source>
</evidence>
<keyword evidence="5" id="KW-1003">Cell membrane</keyword>
<keyword evidence="5" id="KW-0653">Protein transport</keyword>
<evidence type="ECO:0000256" key="5">
    <source>
        <dbReference type="HAMAP-Rule" id="MF_00902"/>
    </source>
</evidence>
<keyword evidence="5" id="KW-0813">Transport</keyword>
<keyword evidence="2 5" id="KW-0812">Transmembrane</keyword>
<feature type="transmembrane region" description="Helical" evidence="5">
    <location>
        <begin position="66"/>
        <end position="91"/>
    </location>
</feature>